<dbReference type="CDD" id="cd00268">
    <property type="entry name" value="DEADc"/>
    <property type="match status" value="1"/>
</dbReference>
<dbReference type="EC" id="3.6.4.-" evidence="12"/>
<dbReference type="GO" id="GO:0004386">
    <property type="term" value="F:helicase activity"/>
    <property type="evidence" value="ECO:0007669"/>
    <property type="project" value="UniProtKB-KW"/>
</dbReference>
<dbReference type="InterPro" id="IPR027417">
    <property type="entry name" value="P-loop_NTPase"/>
</dbReference>
<dbReference type="CDD" id="cd18787">
    <property type="entry name" value="SF2_C_DEAD"/>
    <property type="match status" value="1"/>
</dbReference>
<dbReference type="PROSITE" id="PS51194">
    <property type="entry name" value="HELICASE_CTER"/>
    <property type="match status" value="1"/>
</dbReference>
<proteinExistence type="inferred from homology"/>
<evidence type="ECO:0000256" key="1">
    <source>
        <dbReference type="ARBA" id="ARBA00022741"/>
    </source>
</evidence>
<feature type="domain" description="DEAD-box RNA helicase Q" evidence="11">
    <location>
        <begin position="5"/>
        <end position="33"/>
    </location>
</feature>
<dbReference type="InterPro" id="IPR001650">
    <property type="entry name" value="Helicase_C-like"/>
</dbReference>
<dbReference type="InterPro" id="IPR011545">
    <property type="entry name" value="DEAD/DEAH_box_helicase_dom"/>
</dbReference>
<organism evidence="12 13">
    <name type="scientific">Bacteriovorax antarcticus</name>
    <dbReference type="NCBI Taxonomy" id="3088717"/>
    <lineage>
        <taxon>Bacteria</taxon>
        <taxon>Pseudomonadati</taxon>
        <taxon>Bdellovibrionota</taxon>
        <taxon>Bacteriovoracia</taxon>
        <taxon>Bacteriovoracales</taxon>
        <taxon>Bacteriovoracaceae</taxon>
        <taxon>Bacteriovorax</taxon>
    </lineage>
</organism>
<dbReference type="RefSeq" id="WP_323575258.1">
    <property type="nucleotide sequence ID" value="NZ_JAYGJQ010000001.1"/>
</dbReference>
<evidence type="ECO:0000256" key="8">
    <source>
        <dbReference type="SAM" id="MobiDB-lite"/>
    </source>
</evidence>
<evidence type="ECO:0000256" key="5">
    <source>
        <dbReference type="ARBA" id="ARBA00038437"/>
    </source>
</evidence>
<feature type="short sequence motif" description="Q motif" evidence="6">
    <location>
        <begin position="5"/>
        <end position="33"/>
    </location>
</feature>
<evidence type="ECO:0000256" key="6">
    <source>
        <dbReference type="PROSITE-ProRule" id="PRU00552"/>
    </source>
</evidence>
<evidence type="ECO:0000256" key="2">
    <source>
        <dbReference type="ARBA" id="ARBA00022801"/>
    </source>
</evidence>
<feature type="domain" description="Helicase C-terminal" evidence="10">
    <location>
        <begin position="223"/>
        <end position="383"/>
    </location>
</feature>
<dbReference type="SMART" id="SM00487">
    <property type="entry name" value="DEXDc"/>
    <property type="match status" value="1"/>
</dbReference>
<dbReference type="Proteomes" id="UP001302274">
    <property type="component" value="Unassembled WGS sequence"/>
</dbReference>
<keyword evidence="2 7" id="KW-0378">Hydrolase</keyword>
<dbReference type="Gene3D" id="3.40.50.300">
    <property type="entry name" value="P-loop containing nucleotide triphosphate hydrolases"/>
    <property type="match status" value="2"/>
</dbReference>
<sequence>MKNDENFKELGLTDELLLAVEKSGFTEPTRIQEITLPLILEGRDLLIEAQTGSGKTACFAWPLLQKISAEKTSESKTIQALILTPTRELALQVSGAFYRFGEFLENKVSVLTVIGGESIDQQTRALADGVDVVVATPGRLLDLIGQKVLSLSDIKFLVLDEADKILDLGFAAELDLVLQEISGKRQNLFFSATYPEKVLEIVKRISAAPEHIKIEDDTPTVENIFQRVIEVNKENRGMLLRHLIVMEKWKNALIFVSSKTAAGNLSEKLKKVGVRAGAIHGDLSQPERNKALSDFKDKKIDFLVATDVAARGIDINKLTLVINFDLPRSPADYIHRIGRTGRAGEKGLAVTFISHEDQEHFKLIEKRAQIRLEREMINGFELTGEAPVVIKGQAPVKGKRKSKKDKARELAQKS</sequence>
<dbReference type="SMART" id="SM00490">
    <property type="entry name" value="HELICc"/>
    <property type="match status" value="1"/>
</dbReference>
<accession>A0ABU5VUE1</accession>
<keyword evidence="13" id="KW-1185">Reference proteome</keyword>
<dbReference type="InterPro" id="IPR000629">
    <property type="entry name" value="RNA-helicase_DEAD-box_CS"/>
</dbReference>
<evidence type="ECO:0000313" key="12">
    <source>
        <dbReference type="EMBL" id="MEA9355640.1"/>
    </source>
</evidence>
<dbReference type="PROSITE" id="PS51192">
    <property type="entry name" value="HELICASE_ATP_BIND_1"/>
    <property type="match status" value="1"/>
</dbReference>
<dbReference type="InterPro" id="IPR044742">
    <property type="entry name" value="DEAD/DEAH_RhlB"/>
</dbReference>
<dbReference type="EMBL" id="JAYGJQ010000001">
    <property type="protein sequence ID" value="MEA9355640.1"/>
    <property type="molecule type" value="Genomic_DNA"/>
</dbReference>
<dbReference type="InterPro" id="IPR014014">
    <property type="entry name" value="RNA_helicase_DEAD_Q_motif"/>
</dbReference>
<dbReference type="PROSITE" id="PS51195">
    <property type="entry name" value="Q_MOTIF"/>
    <property type="match status" value="1"/>
</dbReference>
<comment type="similarity">
    <text evidence="5 7">Belongs to the DEAD box helicase family.</text>
</comment>
<dbReference type="PROSITE" id="PS00039">
    <property type="entry name" value="DEAD_ATP_HELICASE"/>
    <property type="match status" value="1"/>
</dbReference>
<evidence type="ECO:0000256" key="3">
    <source>
        <dbReference type="ARBA" id="ARBA00022806"/>
    </source>
</evidence>
<dbReference type="Pfam" id="PF00271">
    <property type="entry name" value="Helicase_C"/>
    <property type="match status" value="1"/>
</dbReference>
<comment type="caution">
    <text evidence="12">The sequence shown here is derived from an EMBL/GenBank/DDBJ whole genome shotgun (WGS) entry which is preliminary data.</text>
</comment>
<dbReference type="PANTHER" id="PTHR47959">
    <property type="entry name" value="ATP-DEPENDENT RNA HELICASE RHLE-RELATED"/>
    <property type="match status" value="1"/>
</dbReference>
<evidence type="ECO:0000256" key="4">
    <source>
        <dbReference type="ARBA" id="ARBA00022840"/>
    </source>
</evidence>
<dbReference type="GO" id="GO:0016787">
    <property type="term" value="F:hydrolase activity"/>
    <property type="evidence" value="ECO:0007669"/>
    <property type="project" value="UniProtKB-KW"/>
</dbReference>
<evidence type="ECO:0000313" key="13">
    <source>
        <dbReference type="Proteomes" id="UP001302274"/>
    </source>
</evidence>
<feature type="domain" description="Helicase ATP-binding" evidence="9">
    <location>
        <begin position="36"/>
        <end position="212"/>
    </location>
</feature>
<keyword evidence="1 7" id="KW-0547">Nucleotide-binding</keyword>
<protein>
    <submittedName>
        <fullName evidence="12">DEAD/DEAH box helicase</fullName>
        <ecNumber evidence="12">3.6.4.-</ecNumber>
    </submittedName>
</protein>
<evidence type="ECO:0000259" key="11">
    <source>
        <dbReference type="PROSITE" id="PS51195"/>
    </source>
</evidence>
<dbReference type="InterPro" id="IPR050079">
    <property type="entry name" value="DEAD_box_RNA_helicase"/>
</dbReference>
<gene>
    <name evidence="12" type="ORF">SHI21_05495</name>
</gene>
<feature type="region of interest" description="Disordered" evidence="8">
    <location>
        <begin position="393"/>
        <end position="414"/>
    </location>
</feature>
<dbReference type="InterPro" id="IPR014001">
    <property type="entry name" value="Helicase_ATP-bd"/>
</dbReference>
<evidence type="ECO:0000259" key="9">
    <source>
        <dbReference type="PROSITE" id="PS51192"/>
    </source>
</evidence>
<reference evidence="12 13" key="1">
    <citation type="submission" date="2023-11" db="EMBL/GenBank/DDBJ databases">
        <title>A Novel Polar Bacteriovorax (B. antarcticus) Isolated from the Biocrust in Antarctica.</title>
        <authorList>
            <person name="Mun W."/>
            <person name="Choi S.Y."/>
            <person name="Mitchell R.J."/>
        </authorList>
    </citation>
    <scope>NUCLEOTIDE SEQUENCE [LARGE SCALE GENOMIC DNA]</scope>
    <source>
        <strain evidence="12 13">PP10</strain>
    </source>
</reference>
<name>A0ABU5VUE1_9BACT</name>
<evidence type="ECO:0000256" key="7">
    <source>
        <dbReference type="RuleBase" id="RU000492"/>
    </source>
</evidence>
<evidence type="ECO:0000259" key="10">
    <source>
        <dbReference type="PROSITE" id="PS51194"/>
    </source>
</evidence>
<keyword evidence="4 7" id="KW-0067">ATP-binding</keyword>
<keyword evidence="3 7" id="KW-0347">Helicase</keyword>
<dbReference type="PANTHER" id="PTHR47959:SF13">
    <property type="entry name" value="ATP-DEPENDENT RNA HELICASE RHLE"/>
    <property type="match status" value="1"/>
</dbReference>
<dbReference type="SUPFAM" id="SSF52540">
    <property type="entry name" value="P-loop containing nucleoside triphosphate hydrolases"/>
    <property type="match status" value="1"/>
</dbReference>
<dbReference type="Pfam" id="PF00270">
    <property type="entry name" value="DEAD"/>
    <property type="match status" value="1"/>
</dbReference>